<name>A0ABQ4TYB8_9HYPH</name>
<reference evidence="4" key="1">
    <citation type="journal article" date="2021" name="Front. Microbiol.">
        <title>Comprehensive Comparative Genomics and Phenotyping of Methylobacterium Species.</title>
        <authorList>
            <person name="Alessa O."/>
            <person name="Ogura Y."/>
            <person name="Fujitani Y."/>
            <person name="Takami H."/>
            <person name="Hayashi T."/>
            <person name="Sahin N."/>
            <person name="Tani A."/>
        </authorList>
    </citation>
    <scope>NUCLEOTIDE SEQUENCE</scope>
    <source>
        <strain evidence="4">DSM 23632</strain>
    </source>
</reference>
<gene>
    <name evidence="4" type="primary">mshA_6</name>
    <name evidence="4" type="ORF">MPOCJGCO_1074</name>
</gene>
<keyword evidence="2" id="KW-0808">Transferase</keyword>
<protein>
    <submittedName>
        <fullName evidence="4">D-inositol-3-phosphate glycosyltransferase</fullName>
    </submittedName>
</protein>
<evidence type="ECO:0000259" key="3">
    <source>
        <dbReference type="Pfam" id="PF00534"/>
    </source>
</evidence>
<evidence type="ECO:0000256" key="2">
    <source>
        <dbReference type="ARBA" id="ARBA00022679"/>
    </source>
</evidence>
<accession>A0ABQ4TYB8</accession>
<evidence type="ECO:0000256" key="1">
    <source>
        <dbReference type="ARBA" id="ARBA00022676"/>
    </source>
</evidence>
<dbReference type="RefSeq" id="WP_238181585.1">
    <property type="nucleotide sequence ID" value="NZ_BPRB01000059.1"/>
</dbReference>
<dbReference type="PANTHER" id="PTHR12526:SF510">
    <property type="entry name" value="D-INOSITOL 3-PHOSPHATE GLYCOSYLTRANSFERASE"/>
    <property type="match status" value="1"/>
</dbReference>
<dbReference type="Proteomes" id="UP001055057">
    <property type="component" value="Unassembled WGS sequence"/>
</dbReference>
<reference evidence="4" key="2">
    <citation type="submission" date="2021-08" db="EMBL/GenBank/DDBJ databases">
        <authorList>
            <person name="Tani A."/>
            <person name="Ola A."/>
            <person name="Ogura Y."/>
            <person name="Katsura K."/>
            <person name="Hayashi T."/>
        </authorList>
    </citation>
    <scope>NUCLEOTIDE SEQUENCE</scope>
    <source>
        <strain evidence="4">DSM 23632</strain>
    </source>
</reference>
<sequence length="240" mass="24871">MPNPGPITLAYHGLDLARFPPPPARPPRDGADPDDPLQILCVGRLVAKKGHDDLIAALAALPAALHWRLVLIGGGELRGDLEAGVRARGLWQRVEFRGAQAQPAVIAAMRAADLFVLPAKPAPSGDRDGLPNVLMEAASQGLPILATDFAGTPEFIVHGLHGTLVRPGDPAALAAAVGALARDPAGRQRMAEAARARLAREFSIAAGIDLIETRLRASAGLAPASTVSAPQTREAHACAS</sequence>
<dbReference type="SUPFAM" id="SSF53756">
    <property type="entry name" value="UDP-Glycosyltransferase/glycogen phosphorylase"/>
    <property type="match status" value="1"/>
</dbReference>
<evidence type="ECO:0000313" key="5">
    <source>
        <dbReference type="Proteomes" id="UP001055057"/>
    </source>
</evidence>
<feature type="domain" description="Glycosyl transferase family 1" evidence="3">
    <location>
        <begin position="32"/>
        <end position="196"/>
    </location>
</feature>
<dbReference type="InterPro" id="IPR001296">
    <property type="entry name" value="Glyco_trans_1"/>
</dbReference>
<dbReference type="Pfam" id="PF00534">
    <property type="entry name" value="Glycos_transf_1"/>
    <property type="match status" value="1"/>
</dbReference>
<keyword evidence="5" id="KW-1185">Reference proteome</keyword>
<comment type="caution">
    <text evidence="4">The sequence shown here is derived from an EMBL/GenBank/DDBJ whole genome shotgun (WGS) entry which is preliminary data.</text>
</comment>
<dbReference type="Gene3D" id="3.40.50.2000">
    <property type="entry name" value="Glycogen Phosphorylase B"/>
    <property type="match status" value="1"/>
</dbReference>
<evidence type="ECO:0000313" key="4">
    <source>
        <dbReference type="EMBL" id="GJE58988.1"/>
    </source>
</evidence>
<dbReference type="PANTHER" id="PTHR12526">
    <property type="entry name" value="GLYCOSYLTRANSFERASE"/>
    <property type="match status" value="1"/>
</dbReference>
<organism evidence="4 5">
    <name type="scientific">Methylobacterium trifolii</name>
    <dbReference type="NCBI Taxonomy" id="1003092"/>
    <lineage>
        <taxon>Bacteria</taxon>
        <taxon>Pseudomonadati</taxon>
        <taxon>Pseudomonadota</taxon>
        <taxon>Alphaproteobacteria</taxon>
        <taxon>Hyphomicrobiales</taxon>
        <taxon>Methylobacteriaceae</taxon>
        <taxon>Methylobacterium</taxon>
    </lineage>
</organism>
<proteinExistence type="predicted"/>
<dbReference type="EMBL" id="BPRB01000059">
    <property type="protein sequence ID" value="GJE58988.1"/>
    <property type="molecule type" value="Genomic_DNA"/>
</dbReference>
<keyword evidence="1" id="KW-0328">Glycosyltransferase</keyword>